<feature type="binding site" evidence="6">
    <location>
        <position position="114"/>
    </location>
    <ligand>
        <name>S-adenosyl-L-methionine</name>
        <dbReference type="ChEBI" id="CHEBI:59789"/>
    </ligand>
</feature>
<dbReference type="EC" id="2.1.1.199" evidence="6"/>
<comment type="function">
    <text evidence="6">Specifically methylates the N4 position of cytidine in position 1402 (C1402) of 16S rRNA.</text>
</comment>
<feature type="binding site" evidence="6">
    <location>
        <position position="59"/>
    </location>
    <ligand>
        <name>S-adenosyl-L-methionine</name>
        <dbReference type="ChEBI" id="CHEBI:59789"/>
    </ligand>
</feature>
<proteinExistence type="inferred from homology"/>
<evidence type="ECO:0000256" key="5">
    <source>
        <dbReference type="ARBA" id="ARBA00022691"/>
    </source>
</evidence>
<evidence type="ECO:0000256" key="1">
    <source>
        <dbReference type="ARBA" id="ARBA00010396"/>
    </source>
</evidence>
<name>A0A1B7LEZ1_9FIRM</name>
<feature type="binding site" evidence="6">
    <location>
        <position position="107"/>
    </location>
    <ligand>
        <name>S-adenosyl-L-methionine</name>
        <dbReference type="ChEBI" id="CHEBI:59789"/>
    </ligand>
</feature>
<dbReference type="PANTHER" id="PTHR11265">
    <property type="entry name" value="S-ADENOSYL-METHYLTRANSFERASE MRAW"/>
    <property type="match status" value="1"/>
</dbReference>
<keyword evidence="3 6" id="KW-0489">Methyltransferase</keyword>
<dbReference type="GO" id="GO:0071424">
    <property type="term" value="F:rRNA (cytosine-N4-)-methyltransferase activity"/>
    <property type="evidence" value="ECO:0007669"/>
    <property type="project" value="UniProtKB-UniRule"/>
</dbReference>
<dbReference type="HAMAP" id="MF_01007">
    <property type="entry name" value="16SrRNA_methyltr_H"/>
    <property type="match status" value="1"/>
</dbReference>
<dbReference type="SUPFAM" id="SSF53335">
    <property type="entry name" value="S-adenosyl-L-methionine-dependent methyltransferases"/>
    <property type="match status" value="1"/>
</dbReference>
<keyword evidence="8" id="KW-1185">Reference proteome</keyword>
<sequence>MGSPAGNGFAHQPVLLEEVLAALNLKSGGVYVDCTVGGAGHSLAILRRTGPDGWLIGLDQDPDALAAAADRLAPYARRLNLFRENFVNLPRVLTGLGVEQVDGLLYDLGVSSPQLDRAGRGFSYLHDGPLDMRMDPGGGVTAGELVNTLPERELAAVIRDYGEERWASRIASFIVRERRYRPLKTTFDLVALIKKAVPAAARRTGPHPARRTFQALRIAVNRELEILPGALREAVGFLRPGGRICVITFHSLEDRVVKKLFRELSSPCICPPQFPVCVCGRVPVLRLVVPYPAEPSAKETADNPRARSARLRAAEKTGLVLNQPGGA</sequence>
<keyword evidence="5 6" id="KW-0949">S-adenosyl-L-methionine</keyword>
<organism evidence="7 8">
    <name type="scientific">Desulfotomaculum copahuensis</name>
    <dbReference type="NCBI Taxonomy" id="1838280"/>
    <lineage>
        <taxon>Bacteria</taxon>
        <taxon>Bacillati</taxon>
        <taxon>Bacillota</taxon>
        <taxon>Clostridia</taxon>
        <taxon>Eubacteriales</taxon>
        <taxon>Desulfotomaculaceae</taxon>
        <taxon>Desulfotomaculum</taxon>
    </lineage>
</organism>
<dbReference type="GO" id="GO:0005737">
    <property type="term" value="C:cytoplasm"/>
    <property type="evidence" value="ECO:0007669"/>
    <property type="project" value="UniProtKB-SubCell"/>
</dbReference>
<evidence type="ECO:0000256" key="2">
    <source>
        <dbReference type="ARBA" id="ARBA00022552"/>
    </source>
</evidence>
<reference evidence="7 8" key="1">
    <citation type="submission" date="2016-04" db="EMBL/GenBank/DDBJ databases">
        <authorList>
            <person name="Evans L.H."/>
            <person name="Alamgir A."/>
            <person name="Owens N."/>
            <person name="Weber N.D."/>
            <person name="Virtaneva K."/>
            <person name="Barbian K."/>
            <person name="Babar A."/>
            <person name="Rosenke K."/>
        </authorList>
    </citation>
    <scope>NUCLEOTIDE SEQUENCE [LARGE SCALE GENOMIC DNA]</scope>
    <source>
        <strain evidence="7 8">LMa1</strain>
    </source>
</reference>
<dbReference type="InterPro" id="IPR002903">
    <property type="entry name" value="RsmH"/>
</dbReference>
<keyword evidence="2 6" id="KW-0698">rRNA processing</keyword>
<dbReference type="InterPro" id="IPR023397">
    <property type="entry name" value="SAM-dep_MeTrfase_MraW_recog"/>
</dbReference>
<dbReference type="Gene3D" id="3.40.50.150">
    <property type="entry name" value="Vaccinia Virus protein VP39"/>
    <property type="match status" value="1"/>
</dbReference>
<dbReference type="InterPro" id="IPR029063">
    <property type="entry name" value="SAM-dependent_MTases_sf"/>
</dbReference>
<protein>
    <recommendedName>
        <fullName evidence="6">Ribosomal RNA small subunit methyltransferase H</fullName>
        <ecNumber evidence="6">2.1.1.199</ecNumber>
    </recommendedName>
    <alternativeName>
        <fullName evidence="6">16S rRNA m(4)C1402 methyltransferase</fullName>
    </alternativeName>
    <alternativeName>
        <fullName evidence="6">rRNA (cytosine-N(4)-)-methyltransferase RsmH</fullName>
    </alternativeName>
</protein>
<comment type="similarity">
    <text evidence="1 6">Belongs to the methyltransferase superfamily. RsmH family.</text>
</comment>
<comment type="caution">
    <text evidence="7">The sequence shown here is derived from an EMBL/GenBank/DDBJ whole genome shotgun (WGS) entry which is preliminary data.</text>
</comment>
<feature type="binding site" evidence="6">
    <location>
        <position position="86"/>
    </location>
    <ligand>
        <name>S-adenosyl-L-methionine</name>
        <dbReference type="ChEBI" id="CHEBI:59789"/>
    </ligand>
</feature>
<accession>A0A1B7LEZ1</accession>
<dbReference type="Gene3D" id="1.10.150.170">
    <property type="entry name" value="Putative methyltransferase TM0872, insert domain"/>
    <property type="match status" value="1"/>
</dbReference>
<feature type="binding site" evidence="6">
    <location>
        <begin position="39"/>
        <end position="41"/>
    </location>
    <ligand>
        <name>S-adenosyl-L-methionine</name>
        <dbReference type="ChEBI" id="CHEBI:59789"/>
    </ligand>
</feature>
<comment type="catalytic activity">
    <reaction evidence="6">
        <text>cytidine(1402) in 16S rRNA + S-adenosyl-L-methionine = N(4)-methylcytidine(1402) in 16S rRNA + S-adenosyl-L-homocysteine + H(+)</text>
        <dbReference type="Rhea" id="RHEA:42928"/>
        <dbReference type="Rhea" id="RHEA-COMP:10286"/>
        <dbReference type="Rhea" id="RHEA-COMP:10287"/>
        <dbReference type="ChEBI" id="CHEBI:15378"/>
        <dbReference type="ChEBI" id="CHEBI:57856"/>
        <dbReference type="ChEBI" id="CHEBI:59789"/>
        <dbReference type="ChEBI" id="CHEBI:74506"/>
        <dbReference type="ChEBI" id="CHEBI:82748"/>
        <dbReference type="EC" id="2.1.1.199"/>
    </reaction>
</comment>
<dbReference type="OrthoDB" id="9806637at2"/>
<evidence type="ECO:0000256" key="4">
    <source>
        <dbReference type="ARBA" id="ARBA00022679"/>
    </source>
</evidence>
<evidence type="ECO:0000256" key="6">
    <source>
        <dbReference type="HAMAP-Rule" id="MF_01007"/>
    </source>
</evidence>
<dbReference type="PANTHER" id="PTHR11265:SF0">
    <property type="entry name" value="12S RRNA N4-METHYLCYTIDINE METHYLTRANSFERASE"/>
    <property type="match status" value="1"/>
</dbReference>
<evidence type="ECO:0000256" key="3">
    <source>
        <dbReference type="ARBA" id="ARBA00022603"/>
    </source>
</evidence>
<dbReference type="NCBIfam" id="TIGR00006">
    <property type="entry name" value="16S rRNA (cytosine(1402)-N(4))-methyltransferase RsmH"/>
    <property type="match status" value="1"/>
</dbReference>
<gene>
    <name evidence="6" type="primary">rsmH</name>
    <name evidence="7" type="ORF">A6M21_10505</name>
</gene>
<comment type="subcellular location">
    <subcellularLocation>
        <location evidence="6">Cytoplasm</location>
    </subcellularLocation>
</comment>
<dbReference type="AlphaFoldDB" id="A0A1B7LEZ1"/>
<dbReference type="EMBL" id="LYVF01000158">
    <property type="protein sequence ID" value="OAT81853.1"/>
    <property type="molecule type" value="Genomic_DNA"/>
</dbReference>
<keyword evidence="6" id="KW-0963">Cytoplasm</keyword>
<evidence type="ECO:0000313" key="7">
    <source>
        <dbReference type="EMBL" id="OAT81853.1"/>
    </source>
</evidence>
<dbReference type="PIRSF" id="PIRSF004486">
    <property type="entry name" value="MraW"/>
    <property type="match status" value="1"/>
</dbReference>
<dbReference type="GO" id="GO:0070475">
    <property type="term" value="P:rRNA base methylation"/>
    <property type="evidence" value="ECO:0007669"/>
    <property type="project" value="UniProtKB-UniRule"/>
</dbReference>
<dbReference type="RefSeq" id="WP_066668408.1">
    <property type="nucleotide sequence ID" value="NZ_LYVF01000158.1"/>
</dbReference>
<keyword evidence="4 6" id="KW-0808">Transferase</keyword>
<evidence type="ECO:0000313" key="8">
    <source>
        <dbReference type="Proteomes" id="UP000078532"/>
    </source>
</evidence>
<dbReference type="Pfam" id="PF01795">
    <property type="entry name" value="Methyltransf_5"/>
    <property type="match status" value="1"/>
</dbReference>
<dbReference type="STRING" id="1838280.A6M21_10505"/>
<dbReference type="SUPFAM" id="SSF81799">
    <property type="entry name" value="Putative methyltransferase TM0872, insert domain"/>
    <property type="match status" value="1"/>
</dbReference>
<dbReference type="Proteomes" id="UP000078532">
    <property type="component" value="Unassembled WGS sequence"/>
</dbReference>